<dbReference type="GeneID" id="112453968"/>
<dbReference type="OrthoDB" id="8026825at2759"/>
<dbReference type="Gene3D" id="6.10.250.3110">
    <property type="match status" value="1"/>
</dbReference>
<dbReference type="RefSeq" id="XP_024870809.1">
    <property type="nucleotide sequence ID" value="XM_025015041.1"/>
</dbReference>
<dbReference type="PROSITE" id="PS50181">
    <property type="entry name" value="FBOX"/>
    <property type="match status" value="1"/>
</dbReference>
<dbReference type="InterPro" id="IPR001810">
    <property type="entry name" value="F-box_dom"/>
</dbReference>
<proteinExistence type="predicted"/>
<dbReference type="InterPro" id="IPR032675">
    <property type="entry name" value="LRR_dom_sf"/>
</dbReference>
<evidence type="ECO:0000256" key="1">
    <source>
        <dbReference type="SAM" id="Coils"/>
    </source>
</evidence>
<dbReference type="AlphaFoldDB" id="A0A6J1PM90"/>
<dbReference type="Proteomes" id="UP000504618">
    <property type="component" value="Unplaced"/>
</dbReference>
<keyword evidence="1" id="KW-0175">Coiled coil</keyword>
<evidence type="ECO:0000259" key="2">
    <source>
        <dbReference type="PROSITE" id="PS50181"/>
    </source>
</evidence>
<reference evidence="4" key="1">
    <citation type="submission" date="2025-08" db="UniProtKB">
        <authorList>
            <consortium name="RefSeq"/>
        </authorList>
    </citation>
    <scope>IDENTIFICATION</scope>
    <source>
        <tissue evidence="4">Whole body</tissue>
    </source>
</reference>
<dbReference type="SMART" id="SM00256">
    <property type="entry name" value="FBOX"/>
    <property type="match status" value="1"/>
</dbReference>
<protein>
    <submittedName>
        <fullName evidence="4">F-box/LRR-repeat protein 2-like isoform X1</fullName>
    </submittedName>
</protein>
<accession>A0A6J1PM90</accession>
<dbReference type="Gene3D" id="3.80.10.10">
    <property type="entry name" value="Ribonuclease Inhibitor"/>
    <property type="match status" value="2"/>
</dbReference>
<evidence type="ECO:0000313" key="4">
    <source>
        <dbReference type="RefSeq" id="XP_024870809.1"/>
    </source>
</evidence>
<feature type="coiled-coil region" evidence="1">
    <location>
        <begin position="58"/>
        <end position="130"/>
    </location>
</feature>
<sequence length="568" mass="65887">MEAVEESEPNVLREIASEEELAQIPRELTRKINAHFNAKFEEFITAAVITKAVFKTSRKWLEQNLETAQKELAEQKLDLDECRGKLKLAEKSNTEVCSNLEEVKIEVHRLQESVKRLEKENCELRRQRDTVTDEANALQLQVERRDTEIERMCTDVSSLSSQLQTAIATKCQTLRQKYSRRKHNCVNSMKLSSDESKELSRCSLSTLPNEILLKILKNLDLKTLCRMSNVDKRFKNLTQDPELYTRLNMRYKSKKYMCDIFCYFTPRCKYLQQLDLTGSYFDDNDFVNFLSNCGSCLTHLCLRDCHIRQLNSVLLSFGISWTCKNLKELDLSELHCDKFSYLEKLNNLECINIAELEISTKHVCKTLKNNPQIREVELGELNDPILIELGNSCRDLEVINTPLFICSEEQGVSSSNPITSQGINALANCKNLRKVILYFVDECSITDDTFRLLSSCQHLQEINIDFDSYPDVFTDHRLELLAQCKNLKELNLEGAKLDIPDKYSIILRQCPKLQYFSLIIRSDNISDQLVNQWKERYPHVSVYLPACRHFLKLYIHNSESTTDNSESE</sequence>
<organism evidence="3 4">
    <name type="scientific">Temnothorax curvispinosus</name>
    <dbReference type="NCBI Taxonomy" id="300111"/>
    <lineage>
        <taxon>Eukaryota</taxon>
        <taxon>Metazoa</taxon>
        <taxon>Ecdysozoa</taxon>
        <taxon>Arthropoda</taxon>
        <taxon>Hexapoda</taxon>
        <taxon>Insecta</taxon>
        <taxon>Pterygota</taxon>
        <taxon>Neoptera</taxon>
        <taxon>Endopterygota</taxon>
        <taxon>Hymenoptera</taxon>
        <taxon>Apocrita</taxon>
        <taxon>Aculeata</taxon>
        <taxon>Formicoidea</taxon>
        <taxon>Formicidae</taxon>
        <taxon>Myrmicinae</taxon>
        <taxon>Temnothorax</taxon>
    </lineage>
</organism>
<dbReference type="SUPFAM" id="SSF52047">
    <property type="entry name" value="RNI-like"/>
    <property type="match status" value="1"/>
</dbReference>
<evidence type="ECO:0000313" key="3">
    <source>
        <dbReference type="Proteomes" id="UP000504618"/>
    </source>
</evidence>
<dbReference type="Pfam" id="PF12937">
    <property type="entry name" value="F-box-like"/>
    <property type="match status" value="1"/>
</dbReference>
<gene>
    <name evidence="4" type="primary">LOC112453968</name>
</gene>
<feature type="domain" description="F-box" evidence="2">
    <location>
        <begin position="201"/>
        <end position="247"/>
    </location>
</feature>
<dbReference type="Gene3D" id="1.20.1280.50">
    <property type="match status" value="1"/>
</dbReference>
<dbReference type="GO" id="GO:0019005">
    <property type="term" value="C:SCF ubiquitin ligase complex"/>
    <property type="evidence" value="ECO:0007669"/>
    <property type="project" value="TreeGrafter"/>
</dbReference>
<dbReference type="PANTHER" id="PTHR13318">
    <property type="entry name" value="PARTNER OF PAIRED, ISOFORM B-RELATED"/>
    <property type="match status" value="1"/>
</dbReference>
<name>A0A6J1PM90_9HYME</name>
<keyword evidence="3" id="KW-1185">Reference proteome</keyword>
<dbReference type="GO" id="GO:0031146">
    <property type="term" value="P:SCF-dependent proteasomal ubiquitin-dependent protein catabolic process"/>
    <property type="evidence" value="ECO:0007669"/>
    <property type="project" value="TreeGrafter"/>
</dbReference>